<dbReference type="EMBL" id="JAAXKX010000001">
    <property type="protein sequence ID" value="NKN31734.1"/>
    <property type="molecule type" value="Genomic_DNA"/>
</dbReference>
<evidence type="ECO:0000313" key="2">
    <source>
        <dbReference type="EMBL" id="NKN31734.1"/>
    </source>
</evidence>
<reference evidence="2 3" key="1">
    <citation type="submission" date="2020-04" db="EMBL/GenBank/DDBJ databases">
        <title>Draft Whole-Genome sequence of Marichromatium bheemlicum DSM 18632, type strain.</title>
        <authorList>
            <person name="Kyndt J.A."/>
            <person name="Meyer T.E."/>
        </authorList>
    </citation>
    <scope>NUCLEOTIDE SEQUENCE [LARGE SCALE GENOMIC DNA]</scope>
    <source>
        <strain evidence="2 3">DSM 18632</strain>
    </source>
</reference>
<evidence type="ECO:0000259" key="1">
    <source>
        <dbReference type="PROSITE" id="PS51833"/>
    </source>
</evidence>
<dbReference type="InterPro" id="IPR052340">
    <property type="entry name" value="RNase_Y/CdgJ"/>
</dbReference>
<comment type="caution">
    <text evidence="2">The sequence shown here is derived from an EMBL/GenBank/DDBJ whole genome shotgun (WGS) entry which is preliminary data.</text>
</comment>
<proteinExistence type="predicted"/>
<dbReference type="Proteomes" id="UP000740754">
    <property type="component" value="Unassembled WGS sequence"/>
</dbReference>
<name>A0ABX1I2V8_9GAMM</name>
<accession>A0ABX1I2V8</accession>
<dbReference type="Pfam" id="PF08668">
    <property type="entry name" value="HDOD"/>
    <property type="match status" value="1"/>
</dbReference>
<protein>
    <submittedName>
        <fullName evidence="2">HDOD domain-containing protein</fullName>
    </submittedName>
</protein>
<keyword evidence="3" id="KW-1185">Reference proteome</keyword>
<feature type="domain" description="HDOD" evidence="1">
    <location>
        <begin position="28"/>
        <end position="228"/>
    </location>
</feature>
<dbReference type="PROSITE" id="PS51833">
    <property type="entry name" value="HDOD"/>
    <property type="match status" value="1"/>
</dbReference>
<dbReference type="InterPro" id="IPR013976">
    <property type="entry name" value="HDOD"/>
</dbReference>
<organism evidence="2 3">
    <name type="scientific">Marichromatium bheemlicum</name>
    <dbReference type="NCBI Taxonomy" id="365339"/>
    <lineage>
        <taxon>Bacteria</taxon>
        <taxon>Pseudomonadati</taxon>
        <taxon>Pseudomonadota</taxon>
        <taxon>Gammaproteobacteria</taxon>
        <taxon>Chromatiales</taxon>
        <taxon>Chromatiaceae</taxon>
        <taxon>Marichromatium</taxon>
    </lineage>
</organism>
<dbReference type="PANTHER" id="PTHR33525">
    <property type="match status" value="1"/>
</dbReference>
<evidence type="ECO:0000313" key="3">
    <source>
        <dbReference type="Proteomes" id="UP000740754"/>
    </source>
</evidence>
<gene>
    <name evidence="2" type="ORF">HF203_00650</name>
</gene>
<dbReference type="SUPFAM" id="SSF109604">
    <property type="entry name" value="HD-domain/PDEase-like"/>
    <property type="match status" value="1"/>
</dbReference>
<dbReference type="RefSeq" id="WP_168665562.1">
    <property type="nucleotide sequence ID" value="NZ_JAAXKX010000001.1"/>
</dbReference>
<sequence>MTEVPTAASLPNSPPARLGALIRDLQSLPPLPEQAQVLLAELVDPELDVNHLLELIEQSPALAARLLGIARSAFFAGPIPARDLSDAVIRVLGLRLVRDLSISLLLSAPFERDRCPGFDPGSYWRRAMLTATLAEALAAKAVSGREETLAGVYLAGLLHNLGVLVLVHLAPQTMDEVFTEAAAECEVGVRELTRLRLGMDHCQAGAELARAWRLPPELAVAMGRHCAPDYAGAHWRLVCLVGFAERFAARAERDPEAAQQLDLTPPAALGIEAEEWRRTALRWCARIGHLCEMADAFS</sequence>
<dbReference type="Gene3D" id="1.10.3210.10">
    <property type="entry name" value="Hypothetical protein af1432"/>
    <property type="match status" value="1"/>
</dbReference>
<dbReference type="PANTHER" id="PTHR33525:SF6">
    <property type="entry name" value="HDOD DOMAIN-CONTAINING PROTEIN"/>
    <property type="match status" value="1"/>
</dbReference>